<evidence type="ECO:0000313" key="4">
    <source>
        <dbReference type="Proteomes" id="UP000274822"/>
    </source>
</evidence>
<evidence type="ECO:0000313" key="3">
    <source>
        <dbReference type="EMBL" id="RUS28207.1"/>
    </source>
</evidence>
<proteinExistence type="predicted"/>
<evidence type="ECO:0000256" key="2">
    <source>
        <dbReference type="SAM" id="SignalP"/>
    </source>
</evidence>
<dbReference type="PANTHER" id="PTHR45648:SF22">
    <property type="entry name" value="GDSL LIPASE_ACYLHYDROLASE FAMILY PROTEIN (AFU_ORTHOLOGUE AFUA_4G14700)"/>
    <property type="match status" value="1"/>
</dbReference>
<dbReference type="InterPro" id="IPR051058">
    <property type="entry name" value="GDSL_Est/Lipase"/>
</dbReference>
<dbReference type="CDD" id="cd01846">
    <property type="entry name" value="fatty_acyltransferase_like"/>
    <property type="match status" value="1"/>
</dbReference>
<dbReference type="EMBL" id="RBNJ01006989">
    <property type="protein sequence ID" value="RUS28207.1"/>
    <property type="molecule type" value="Genomic_DNA"/>
</dbReference>
<accession>A0A433QEJ8</accession>
<name>A0A433QEJ8_9FUNG</name>
<dbReference type="AlphaFoldDB" id="A0A433QEJ8"/>
<reference evidence="3 4" key="1">
    <citation type="journal article" date="2018" name="New Phytol.">
        <title>Phylogenomics of Endogonaceae and evolution of mycorrhizas within Mucoromycota.</title>
        <authorList>
            <person name="Chang Y."/>
            <person name="Desiro A."/>
            <person name="Na H."/>
            <person name="Sandor L."/>
            <person name="Lipzen A."/>
            <person name="Clum A."/>
            <person name="Barry K."/>
            <person name="Grigoriev I.V."/>
            <person name="Martin F.M."/>
            <person name="Stajich J.E."/>
            <person name="Smith M.E."/>
            <person name="Bonito G."/>
            <person name="Spatafora J.W."/>
        </authorList>
    </citation>
    <scope>NUCLEOTIDE SEQUENCE [LARGE SCALE GENOMIC DNA]</scope>
    <source>
        <strain evidence="3 4">AD002</strain>
    </source>
</reference>
<comment type="caution">
    <text evidence="3">The sequence shown here is derived from an EMBL/GenBank/DDBJ whole genome shotgun (WGS) entry which is preliminary data.</text>
</comment>
<keyword evidence="1" id="KW-0378">Hydrolase</keyword>
<feature type="signal peptide" evidence="2">
    <location>
        <begin position="1"/>
        <end position="20"/>
    </location>
</feature>
<dbReference type="Proteomes" id="UP000274822">
    <property type="component" value="Unassembled WGS sequence"/>
</dbReference>
<protein>
    <submittedName>
        <fullName evidence="3">GDSL lipase/esterase</fullName>
    </submittedName>
</protein>
<feature type="chain" id="PRO_5019112775" evidence="2">
    <location>
        <begin position="21"/>
        <end position="317"/>
    </location>
</feature>
<dbReference type="InterPro" id="IPR001087">
    <property type="entry name" value="GDSL"/>
</dbReference>
<organism evidence="3 4">
    <name type="scientific">Jimgerdemannia flammicorona</name>
    <dbReference type="NCBI Taxonomy" id="994334"/>
    <lineage>
        <taxon>Eukaryota</taxon>
        <taxon>Fungi</taxon>
        <taxon>Fungi incertae sedis</taxon>
        <taxon>Mucoromycota</taxon>
        <taxon>Mucoromycotina</taxon>
        <taxon>Endogonomycetes</taxon>
        <taxon>Endogonales</taxon>
        <taxon>Endogonaceae</taxon>
        <taxon>Jimgerdemannia</taxon>
    </lineage>
</organism>
<dbReference type="SUPFAM" id="SSF52266">
    <property type="entry name" value="SGNH hydrolase"/>
    <property type="match status" value="1"/>
</dbReference>
<keyword evidence="2" id="KW-0732">Signal</keyword>
<evidence type="ECO:0000256" key="1">
    <source>
        <dbReference type="ARBA" id="ARBA00022801"/>
    </source>
</evidence>
<dbReference type="GO" id="GO:0016788">
    <property type="term" value="F:hydrolase activity, acting on ester bonds"/>
    <property type="evidence" value="ECO:0007669"/>
    <property type="project" value="InterPro"/>
</dbReference>
<gene>
    <name evidence="3" type="ORF">BC938DRAFT_482157</name>
</gene>
<dbReference type="Pfam" id="PF00657">
    <property type="entry name" value="Lipase_GDSL"/>
    <property type="match status" value="1"/>
</dbReference>
<dbReference type="InterPro" id="IPR036514">
    <property type="entry name" value="SGNH_hydro_sf"/>
</dbReference>
<dbReference type="PANTHER" id="PTHR45648">
    <property type="entry name" value="GDSL LIPASE/ACYLHYDROLASE FAMILY PROTEIN (AFU_ORTHOLOGUE AFUA_4G14700)"/>
    <property type="match status" value="1"/>
</dbReference>
<keyword evidence="4" id="KW-1185">Reference proteome</keyword>
<dbReference type="Gene3D" id="3.40.50.1110">
    <property type="entry name" value="SGNH hydrolase"/>
    <property type="match status" value="1"/>
</dbReference>
<sequence length="317" mass="35159">MLYLYKSLFLVAALCTVTGGSPIPSSSLHFKRIVVFGDSYSDNGNFYSMTEGGYPKPPYAKRFSNGPVWNEYLVNVTGWELENYAFGGATTDNSVINGLTGPRNVSAPGIAQQIANKYFPTLTDAKLATIDSSTLFVLWANGNDFSDDNFALANQVVDRLTASIDSIRNRIPTAKHFLTFALSGLGDIPLLAGKNQTSITASAVRTYAKALSGEFNFLYRVAVEKYQVEHEGVKISLFPTDQLFEYLVTPEGMQAAKITEVRDGCVDYYYKDGEAYFTRICDNPQDYLYFDNYHPTTTIHSHISAAVLSFLEHEYST</sequence>